<dbReference type="EMBL" id="CP068046">
    <property type="protein sequence ID" value="QQR38215.1"/>
    <property type="molecule type" value="Genomic_DNA"/>
</dbReference>
<dbReference type="RefSeq" id="WP_201630199.1">
    <property type="nucleotide sequence ID" value="NZ_CP068046.1"/>
</dbReference>
<evidence type="ECO:0000313" key="3">
    <source>
        <dbReference type="Proteomes" id="UP000595857"/>
    </source>
</evidence>
<proteinExistence type="predicted"/>
<feature type="signal peptide" evidence="1">
    <location>
        <begin position="1"/>
        <end position="22"/>
    </location>
</feature>
<protein>
    <submittedName>
        <fullName evidence="2">Uncharacterized protein</fullName>
    </submittedName>
</protein>
<dbReference type="Proteomes" id="UP000595857">
    <property type="component" value="Chromosome"/>
</dbReference>
<name>A0ABX7C6F5_9HYPH</name>
<reference evidence="2 3" key="1">
    <citation type="submission" date="2021-01" db="EMBL/GenBank/DDBJ databases">
        <title>Genome seq and assembly of Devosia sp. LEGU1.</title>
        <authorList>
            <person name="Chhetri G."/>
        </authorList>
    </citation>
    <scope>NUCLEOTIDE SEQUENCE [LARGE SCALE GENOMIC DNA]</scope>
    <source>
        <strain evidence="2 3">LEGU1</strain>
    </source>
</reference>
<keyword evidence="1" id="KW-0732">Signal</keyword>
<organism evidence="2 3">
    <name type="scientific">Devosia rhizoryzae</name>
    <dbReference type="NCBI Taxonomy" id="2774137"/>
    <lineage>
        <taxon>Bacteria</taxon>
        <taxon>Pseudomonadati</taxon>
        <taxon>Pseudomonadota</taxon>
        <taxon>Alphaproteobacteria</taxon>
        <taxon>Hyphomicrobiales</taxon>
        <taxon>Devosiaceae</taxon>
        <taxon>Devosia</taxon>
    </lineage>
</organism>
<feature type="chain" id="PRO_5045776698" evidence="1">
    <location>
        <begin position="23"/>
        <end position="216"/>
    </location>
</feature>
<gene>
    <name evidence="2" type="ORF">JI748_10490</name>
</gene>
<evidence type="ECO:0000256" key="1">
    <source>
        <dbReference type="SAM" id="SignalP"/>
    </source>
</evidence>
<evidence type="ECO:0000313" key="2">
    <source>
        <dbReference type="EMBL" id="QQR38215.1"/>
    </source>
</evidence>
<sequence>MLARLSLVALIAFAALATPTFAKTKPAAQPEQVTCDGVFGPDSSEKLVKETFGAENVITGMVPGPEGTEMLATTVFGDDPDRKMEFGWFDEENLTHLSYVELSPSQTAPGGVRIGMTPAEVEKLNDTPFIIGGFWWDYGGYAQIEKGKLANADDATCFLSLRFSPADEYSPAIDVTPVSGEVEVPSDEGLLEILDTRLQVLTLGYAWPEDLPQPEY</sequence>
<accession>A0ABX7C6F5</accession>
<keyword evidence="3" id="KW-1185">Reference proteome</keyword>